<protein>
    <submittedName>
        <fullName evidence="1">Uncharacterized protein</fullName>
    </submittedName>
</protein>
<dbReference type="Proteomes" id="UP001281147">
    <property type="component" value="Unassembled WGS sequence"/>
</dbReference>
<dbReference type="EMBL" id="JAUTXU010000008">
    <property type="protein sequence ID" value="KAK3723640.1"/>
    <property type="molecule type" value="Genomic_DNA"/>
</dbReference>
<comment type="caution">
    <text evidence="1">The sequence shown here is derived from an EMBL/GenBank/DDBJ whole genome shotgun (WGS) entry which is preliminary data.</text>
</comment>
<reference evidence="1" key="1">
    <citation type="submission" date="2023-07" db="EMBL/GenBank/DDBJ databases">
        <title>Black Yeasts Isolated from many extreme environments.</title>
        <authorList>
            <person name="Coleine C."/>
            <person name="Stajich J.E."/>
            <person name="Selbmann L."/>
        </authorList>
    </citation>
    <scope>NUCLEOTIDE SEQUENCE</scope>
    <source>
        <strain evidence="1">CCFEE 5714</strain>
    </source>
</reference>
<accession>A0ACC3NWG0</accession>
<gene>
    <name evidence="1" type="ORF">LTR37_001521</name>
</gene>
<keyword evidence="2" id="KW-1185">Reference proteome</keyword>
<sequence>MLPPFFPPRGRRRGGAMRAMQMMEIEGMYEDMAYEQLMQRQAVVRGRMEGYAKAMRDIEGADRLGRFKDFDKDRKREVASDPKPNGPTHAAKAEYGTSMKALPKTSDGKLITEDAHQKYLHYKAKHEEYSRLLAAGPQGNAGQIEPSRKHSHQQGLLQQAPSFQQQQHPGFVGQAQGGAASLQQQQFQQPLGYAGQAPHPRQQASIGMPPQQHPGYAGQAPPPVPPQSIGIAQQQQHPAFGGQAQYPAQQHSRGMQQRPLYPGERGGWDQGPMPGANPRAGAWDDPRAQQHIHLRHGYGDPRQRHYDNGPPPARGFEQGAPRQPYDDRGLRGGGGYGR</sequence>
<evidence type="ECO:0000313" key="2">
    <source>
        <dbReference type="Proteomes" id="UP001281147"/>
    </source>
</evidence>
<name>A0ACC3NWG0_9PEZI</name>
<proteinExistence type="predicted"/>
<evidence type="ECO:0000313" key="1">
    <source>
        <dbReference type="EMBL" id="KAK3723640.1"/>
    </source>
</evidence>
<organism evidence="1 2">
    <name type="scientific">Vermiconidia calcicola</name>
    <dbReference type="NCBI Taxonomy" id="1690605"/>
    <lineage>
        <taxon>Eukaryota</taxon>
        <taxon>Fungi</taxon>
        <taxon>Dikarya</taxon>
        <taxon>Ascomycota</taxon>
        <taxon>Pezizomycotina</taxon>
        <taxon>Dothideomycetes</taxon>
        <taxon>Dothideomycetidae</taxon>
        <taxon>Mycosphaerellales</taxon>
        <taxon>Extremaceae</taxon>
        <taxon>Vermiconidia</taxon>
    </lineage>
</organism>